<sequence>MLHQALLDFGELDPHAADLNLSVFPAQELNRAICLRANALAHLTNPISESHQSTI</sequence>
<protein>
    <submittedName>
        <fullName evidence="1">Uncharacterized protein</fullName>
    </submittedName>
</protein>
<gene>
    <name evidence="1" type="ORF">PZN02_005884</name>
</gene>
<dbReference type="RefSeq" id="WP_280663575.1">
    <property type="nucleotide sequence ID" value="NZ_CP120375.1"/>
</dbReference>
<keyword evidence="2" id="KW-1185">Reference proteome</keyword>
<name>A0ABY8DRS7_9HYPH</name>
<organism evidence="1 2">
    <name type="scientific">Sinorhizobium garamanticum</name>
    <dbReference type="NCBI Taxonomy" id="680247"/>
    <lineage>
        <taxon>Bacteria</taxon>
        <taxon>Pseudomonadati</taxon>
        <taxon>Pseudomonadota</taxon>
        <taxon>Alphaproteobacteria</taxon>
        <taxon>Hyphomicrobiales</taxon>
        <taxon>Rhizobiaceae</taxon>
        <taxon>Sinorhizobium/Ensifer group</taxon>
        <taxon>Sinorhizobium</taxon>
    </lineage>
</organism>
<proteinExistence type="predicted"/>
<reference evidence="1 2" key="1">
    <citation type="submission" date="2023-03" db="EMBL/GenBank/DDBJ databases">
        <authorList>
            <person name="Kaur S."/>
            <person name="Espinosa-Saiz D."/>
            <person name="Velazquez E."/>
            <person name="Menendez E."/>
            <person name="diCenzo G.C."/>
        </authorList>
    </citation>
    <scope>NUCLEOTIDE SEQUENCE [LARGE SCALE GENOMIC DNA]</scope>
    <source>
        <strain evidence="1 2">LMG 24692</strain>
        <plasmid evidence="1 2">unnamed</plasmid>
    </source>
</reference>
<evidence type="ECO:0000313" key="1">
    <source>
        <dbReference type="EMBL" id="WEX91618.1"/>
    </source>
</evidence>
<dbReference type="Proteomes" id="UP001229355">
    <property type="component" value="Plasmid unnamed"/>
</dbReference>
<geneLocation type="plasmid" evidence="1 2">
    <name>unnamed</name>
</geneLocation>
<dbReference type="EMBL" id="CP120375">
    <property type="protein sequence ID" value="WEX91618.1"/>
    <property type="molecule type" value="Genomic_DNA"/>
</dbReference>
<keyword evidence="1" id="KW-0614">Plasmid</keyword>
<evidence type="ECO:0000313" key="2">
    <source>
        <dbReference type="Proteomes" id="UP001229355"/>
    </source>
</evidence>
<accession>A0ABY8DRS7</accession>